<evidence type="ECO:0008006" key="3">
    <source>
        <dbReference type="Google" id="ProtNLM"/>
    </source>
</evidence>
<reference evidence="2" key="1">
    <citation type="journal article" date="2019" name="Int. J. Syst. Evol. Microbiol.">
        <title>The Global Catalogue of Microorganisms (GCM) 10K type strain sequencing project: providing services to taxonomists for standard genome sequencing and annotation.</title>
        <authorList>
            <consortium name="The Broad Institute Genomics Platform"/>
            <consortium name="The Broad Institute Genome Sequencing Center for Infectious Disease"/>
            <person name="Wu L."/>
            <person name="Ma J."/>
        </authorList>
    </citation>
    <scope>NUCLEOTIDE SEQUENCE [LARGE SCALE GENOMIC DNA]</scope>
    <source>
        <strain evidence="2">JCM 17810</strain>
    </source>
</reference>
<organism evidence="1 2">
    <name type="scientific">Georgenia halophila</name>
    <dbReference type="NCBI Taxonomy" id="620889"/>
    <lineage>
        <taxon>Bacteria</taxon>
        <taxon>Bacillati</taxon>
        <taxon>Actinomycetota</taxon>
        <taxon>Actinomycetes</taxon>
        <taxon>Micrococcales</taxon>
        <taxon>Bogoriellaceae</taxon>
        <taxon>Georgenia</taxon>
    </lineage>
</organism>
<keyword evidence="2" id="KW-1185">Reference proteome</keyword>
<dbReference type="RefSeq" id="WP_345214700.1">
    <property type="nucleotide sequence ID" value="NZ_BAABGN010000001.1"/>
</dbReference>
<evidence type="ECO:0000313" key="1">
    <source>
        <dbReference type="EMBL" id="GAA4415953.1"/>
    </source>
</evidence>
<proteinExistence type="predicted"/>
<protein>
    <recommendedName>
        <fullName evidence="3">NifU family protein</fullName>
    </recommendedName>
</protein>
<dbReference type="Proteomes" id="UP001500622">
    <property type="component" value="Unassembled WGS sequence"/>
</dbReference>
<name>A0ABP8KT75_9MICO</name>
<dbReference type="EMBL" id="BAABGN010000001">
    <property type="protein sequence ID" value="GAA4415953.1"/>
    <property type="molecule type" value="Genomic_DNA"/>
</dbReference>
<evidence type="ECO:0000313" key="2">
    <source>
        <dbReference type="Proteomes" id="UP001500622"/>
    </source>
</evidence>
<sequence length="84" mass="9217">MSETTDGATAVDDALEKFRDMLANDGYLLRWSTSEQDAVVVTIEAGDDACEDCLVPQSVMEAMMSEALKPTPYRLDHVVLPAEH</sequence>
<comment type="caution">
    <text evidence="1">The sequence shown here is derived from an EMBL/GenBank/DDBJ whole genome shotgun (WGS) entry which is preliminary data.</text>
</comment>
<gene>
    <name evidence="1" type="ORF">GCM10023169_02770</name>
</gene>
<accession>A0ABP8KT75</accession>